<dbReference type="EMBL" id="CP053073">
    <property type="protein sequence ID" value="QJR15611.1"/>
    <property type="molecule type" value="Genomic_DNA"/>
</dbReference>
<proteinExistence type="predicted"/>
<gene>
    <name evidence="2" type="ORF">DSM104440_02433</name>
</gene>
<dbReference type="AlphaFoldDB" id="A0A6M4H7K4"/>
<feature type="region of interest" description="Disordered" evidence="1">
    <location>
        <begin position="1"/>
        <end position="37"/>
    </location>
</feature>
<dbReference type="KEGG" id="upl:DSM104440_02433"/>
<evidence type="ECO:0000313" key="2">
    <source>
        <dbReference type="EMBL" id="QJR15611.1"/>
    </source>
</evidence>
<dbReference type="Proteomes" id="UP000503096">
    <property type="component" value="Chromosome"/>
</dbReference>
<dbReference type="RefSeq" id="WP_171163036.1">
    <property type="nucleotide sequence ID" value="NZ_CP053073.1"/>
</dbReference>
<dbReference type="InParanoid" id="A0A6M4H7K4"/>
<accession>A0A6M4H7K4</accession>
<evidence type="ECO:0000313" key="3">
    <source>
        <dbReference type="Proteomes" id="UP000503096"/>
    </source>
</evidence>
<name>A0A6M4H7K4_9PROT</name>
<reference evidence="2 3" key="1">
    <citation type="submission" date="2020-04" db="EMBL/GenBank/DDBJ databases">
        <title>Usitatibacter rugosus gen. nov., sp. nov. and Usitatibacter palustris sp. nov., novel members of Usitatibacteraceae fam. nov. within the order Nitrosomonadales isolated from soil.</title>
        <authorList>
            <person name="Huber K.J."/>
            <person name="Neumann-Schaal M."/>
            <person name="Geppert A."/>
            <person name="Luckner M."/>
            <person name="Wanner G."/>
            <person name="Overmann J."/>
        </authorList>
    </citation>
    <scope>NUCLEOTIDE SEQUENCE [LARGE SCALE GENOMIC DNA]</scope>
    <source>
        <strain evidence="2 3">Swamp67</strain>
    </source>
</reference>
<evidence type="ECO:0000256" key="1">
    <source>
        <dbReference type="SAM" id="MobiDB-lite"/>
    </source>
</evidence>
<organism evidence="2 3">
    <name type="scientific">Usitatibacter palustris</name>
    <dbReference type="NCBI Taxonomy" id="2732487"/>
    <lineage>
        <taxon>Bacteria</taxon>
        <taxon>Pseudomonadati</taxon>
        <taxon>Pseudomonadota</taxon>
        <taxon>Betaproteobacteria</taxon>
        <taxon>Nitrosomonadales</taxon>
        <taxon>Usitatibacteraceae</taxon>
        <taxon>Usitatibacter</taxon>
    </lineage>
</organism>
<keyword evidence="3" id="KW-1185">Reference proteome</keyword>
<sequence length="50" mass="5744">MSEPKLSIEQPGTPEPVTRKTLPQDKQPWETPKMEDVSAEVMAQPYIRFT</sequence>
<protein>
    <submittedName>
        <fullName evidence="2">Uncharacterized protein</fullName>
    </submittedName>
</protein>